<dbReference type="InterPro" id="IPR036396">
    <property type="entry name" value="Cyt_P450_sf"/>
</dbReference>
<evidence type="ECO:0000313" key="4">
    <source>
        <dbReference type="Proteomes" id="UP001597045"/>
    </source>
</evidence>
<dbReference type="InterPro" id="IPR017972">
    <property type="entry name" value="Cyt_P450_CS"/>
</dbReference>
<reference evidence="4" key="1">
    <citation type="journal article" date="2019" name="Int. J. Syst. Evol. Microbiol.">
        <title>The Global Catalogue of Microorganisms (GCM) 10K type strain sequencing project: providing services to taxonomists for standard genome sequencing and annotation.</title>
        <authorList>
            <consortium name="The Broad Institute Genomics Platform"/>
            <consortium name="The Broad Institute Genome Sequencing Center for Infectious Disease"/>
            <person name="Wu L."/>
            <person name="Ma J."/>
        </authorList>
    </citation>
    <scope>NUCLEOTIDE SEQUENCE [LARGE SCALE GENOMIC DNA]</scope>
    <source>
        <strain evidence="4">JCM 31486</strain>
    </source>
</reference>
<gene>
    <name evidence="3" type="ORF">ACFQ1S_14050</name>
</gene>
<protein>
    <submittedName>
        <fullName evidence="3">Cytochrome P450</fullName>
    </submittedName>
</protein>
<dbReference type="PRINTS" id="PR00359">
    <property type="entry name" value="BP450"/>
</dbReference>
<keyword evidence="4" id="KW-1185">Reference proteome</keyword>
<proteinExistence type="inferred from homology"/>
<dbReference type="PANTHER" id="PTHR46696">
    <property type="entry name" value="P450, PUTATIVE (EUROFUNG)-RELATED"/>
    <property type="match status" value="1"/>
</dbReference>
<dbReference type="InterPro" id="IPR001128">
    <property type="entry name" value="Cyt_P450"/>
</dbReference>
<dbReference type="PROSITE" id="PS00086">
    <property type="entry name" value="CYTOCHROME_P450"/>
    <property type="match status" value="1"/>
</dbReference>
<organism evidence="3 4">
    <name type="scientific">Kibdelosporangium lantanae</name>
    <dbReference type="NCBI Taxonomy" id="1497396"/>
    <lineage>
        <taxon>Bacteria</taxon>
        <taxon>Bacillati</taxon>
        <taxon>Actinomycetota</taxon>
        <taxon>Actinomycetes</taxon>
        <taxon>Pseudonocardiales</taxon>
        <taxon>Pseudonocardiaceae</taxon>
        <taxon>Kibdelosporangium</taxon>
    </lineage>
</organism>
<dbReference type="SUPFAM" id="SSF48264">
    <property type="entry name" value="Cytochrome P450"/>
    <property type="match status" value="1"/>
</dbReference>
<keyword evidence="2" id="KW-0560">Oxidoreductase</keyword>
<dbReference type="PRINTS" id="PR00385">
    <property type="entry name" value="P450"/>
</dbReference>
<feature type="non-terminal residue" evidence="3">
    <location>
        <position position="1"/>
    </location>
</feature>
<dbReference type="PANTHER" id="PTHR46696:SF6">
    <property type="entry name" value="P450, PUTATIVE (EUROFUNG)-RELATED"/>
    <property type="match status" value="1"/>
</dbReference>
<keyword evidence="2" id="KW-0479">Metal-binding</keyword>
<dbReference type="Pfam" id="PF00067">
    <property type="entry name" value="p450"/>
    <property type="match status" value="1"/>
</dbReference>
<comment type="caution">
    <text evidence="3">The sequence shown here is derived from an EMBL/GenBank/DDBJ whole genome shotgun (WGS) entry which is preliminary data.</text>
</comment>
<keyword evidence="2" id="KW-0349">Heme</keyword>
<keyword evidence="2" id="KW-0408">Iron</keyword>
<evidence type="ECO:0000256" key="2">
    <source>
        <dbReference type="RuleBase" id="RU000461"/>
    </source>
</evidence>
<dbReference type="Gene3D" id="1.10.630.10">
    <property type="entry name" value="Cytochrome P450"/>
    <property type="match status" value="1"/>
</dbReference>
<evidence type="ECO:0000313" key="3">
    <source>
        <dbReference type="EMBL" id="MFD1046596.1"/>
    </source>
</evidence>
<dbReference type="InterPro" id="IPR002397">
    <property type="entry name" value="Cyt_P450_B"/>
</dbReference>
<keyword evidence="2" id="KW-0503">Monooxygenase</keyword>
<dbReference type="Proteomes" id="UP001597045">
    <property type="component" value="Unassembled WGS sequence"/>
</dbReference>
<name>A0ABW3M7L3_9PSEU</name>
<evidence type="ECO:0000256" key="1">
    <source>
        <dbReference type="ARBA" id="ARBA00010617"/>
    </source>
</evidence>
<dbReference type="EMBL" id="JBHTIS010000719">
    <property type="protein sequence ID" value="MFD1046596.1"/>
    <property type="molecule type" value="Genomic_DNA"/>
</dbReference>
<comment type="similarity">
    <text evidence="1 2">Belongs to the cytochrome P450 family.</text>
</comment>
<accession>A0ABW3M7L3</accession>
<sequence length="280" mass="30416">RIEKHVAEHLDTVEAAGEPADLVELLAKPLPLLVICELLGIPSSEQAEFRRLNGFRLDSSATPQEQIAAAGQCRAQITSLIVHQRAHPGDGLIGRLLRQHGAELDNSAMLGIVDLMLLAGYESTSSMISLGTLLLLANPDKRDLVMDDSTVDDAIEEMLRYLSVGHGTLPRVVRKDVVLSDTRISAGSVVLCSLPAANRDPDVVVRPDVLDMTRKQNPHLAFGHGARRCFGAPLARVEMVSAYQGLFRRFPALRLAVPMDDVEFQTATTAYGVVSLPVSW</sequence>